<proteinExistence type="predicted"/>
<dbReference type="OrthoDB" id="6195650at2759"/>
<keyword evidence="2" id="KW-0732">Signal</keyword>
<evidence type="ECO:0000256" key="2">
    <source>
        <dbReference type="SAM" id="SignalP"/>
    </source>
</evidence>
<reference evidence="3" key="1">
    <citation type="submission" date="2022-08" db="UniProtKB">
        <authorList>
            <consortium name="EnsemblMetazoa"/>
        </authorList>
    </citation>
    <scope>IDENTIFICATION</scope>
    <source>
        <strain evidence="3">05x7-T-G4-1.051#20</strain>
    </source>
</reference>
<dbReference type="EnsemblMetazoa" id="G11511.5">
    <property type="protein sequence ID" value="G11511.5:cds"/>
    <property type="gene ID" value="G11511"/>
</dbReference>
<feature type="transmembrane region" description="Helical" evidence="1">
    <location>
        <begin position="191"/>
        <end position="211"/>
    </location>
</feature>
<evidence type="ECO:0000256" key="1">
    <source>
        <dbReference type="SAM" id="Phobius"/>
    </source>
</evidence>
<feature type="signal peptide" evidence="2">
    <location>
        <begin position="1"/>
        <end position="25"/>
    </location>
</feature>
<keyword evidence="4" id="KW-1185">Reference proteome</keyword>
<keyword evidence="1" id="KW-0472">Membrane</keyword>
<dbReference type="Proteomes" id="UP000005408">
    <property type="component" value="Unassembled WGS sequence"/>
</dbReference>
<evidence type="ECO:0000313" key="4">
    <source>
        <dbReference type="Proteomes" id="UP000005408"/>
    </source>
</evidence>
<protein>
    <submittedName>
        <fullName evidence="3">Uncharacterized protein</fullName>
    </submittedName>
</protein>
<organism evidence="3 4">
    <name type="scientific">Magallana gigas</name>
    <name type="common">Pacific oyster</name>
    <name type="synonym">Crassostrea gigas</name>
    <dbReference type="NCBI Taxonomy" id="29159"/>
    <lineage>
        <taxon>Eukaryota</taxon>
        <taxon>Metazoa</taxon>
        <taxon>Spiralia</taxon>
        <taxon>Lophotrochozoa</taxon>
        <taxon>Mollusca</taxon>
        <taxon>Bivalvia</taxon>
        <taxon>Autobranchia</taxon>
        <taxon>Pteriomorphia</taxon>
        <taxon>Ostreida</taxon>
        <taxon>Ostreoidea</taxon>
        <taxon>Ostreidae</taxon>
        <taxon>Magallana</taxon>
    </lineage>
</organism>
<dbReference type="OMA" id="NCSKCVD"/>
<dbReference type="EnsemblMetazoa" id="G11511.4">
    <property type="protein sequence ID" value="G11511.4:cds"/>
    <property type="gene ID" value="G11511"/>
</dbReference>
<dbReference type="EnsemblMetazoa" id="G11511.1">
    <property type="protein sequence ID" value="G11511.1:cds"/>
    <property type="gene ID" value="G11511"/>
</dbReference>
<keyword evidence="1" id="KW-1133">Transmembrane helix</keyword>
<dbReference type="EnsemblMetazoa" id="G11511.8">
    <property type="protein sequence ID" value="G11511.8:cds"/>
    <property type="gene ID" value="G11511"/>
</dbReference>
<feature type="chain" id="PRO_5042430739" evidence="2">
    <location>
        <begin position="26"/>
        <end position="212"/>
    </location>
</feature>
<keyword evidence="1" id="KW-0812">Transmembrane</keyword>
<dbReference type="AlphaFoldDB" id="A0A8W8HYE0"/>
<evidence type="ECO:0000313" key="3">
    <source>
        <dbReference type="EnsemblMetazoa" id="G11511.1:cds"/>
    </source>
</evidence>
<name>A0A8W8HYE0_MAGGI</name>
<accession>A0A8W8HYE0</accession>
<sequence>MQFFQVHQGLLSVSIAMITISLTAGLNCSKCVDVRNVQVLKNTVSGFTFTVDPANIPTSQLCESVKNGQVAAGVSVVECPDNSSSSQEFRCVHYSGTLDMSLTLDLGSTSGEIKVRYEGTYRDCILEYVSESGSCTNQKSILPEDDKLRAEALSTLPLASPSIIVEFDGKKCVSDNNGTFFAVFKPNSKAVFIESNLFAIAVNILVIIFTMF</sequence>